<feature type="transmembrane region" description="Helical" evidence="10">
    <location>
        <begin position="27"/>
        <end position="49"/>
    </location>
</feature>
<keyword evidence="3" id="KW-0813">Transport</keyword>
<dbReference type="Proteomes" id="UP001479933">
    <property type="component" value="Chromosome"/>
</dbReference>
<accession>A0ABZ2TZA2</accession>
<keyword evidence="4" id="KW-1003">Cell membrane</keyword>
<reference evidence="11 12" key="1">
    <citation type="journal article" date="2023" name="Virus Evol.">
        <title>Computational host range prediction-The good, the bad, and the ugly.</title>
        <authorList>
            <person name="Howell A.A."/>
            <person name="Versoza C.J."/>
            <person name="Pfeifer S.P."/>
        </authorList>
    </citation>
    <scope>NUCLEOTIDE SEQUENCE [LARGE SCALE GENOMIC DNA]</scope>
    <source>
        <strain evidence="11 12">1610/1b</strain>
    </source>
</reference>
<dbReference type="SUPFAM" id="SSF103481">
    <property type="entry name" value="Multidrug resistance efflux transporter EmrE"/>
    <property type="match status" value="1"/>
</dbReference>
<keyword evidence="7 10" id="KW-0472">Membrane</keyword>
<feature type="transmembrane region" description="Helical" evidence="10">
    <location>
        <begin position="56"/>
        <end position="76"/>
    </location>
</feature>
<keyword evidence="6 10" id="KW-1133">Transmembrane helix</keyword>
<dbReference type="InterPro" id="IPR000390">
    <property type="entry name" value="Small_drug/metabolite_transptr"/>
</dbReference>
<dbReference type="Pfam" id="PF00893">
    <property type="entry name" value="Multi_Drug_Res"/>
    <property type="match status" value="1"/>
</dbReference>
<evidence type="ECO:0000256" key="2">
    <source>
        <dbReference type="ARBA" id="ARBA00007822"/>
    </source>
</evidence>
<evidence type="ECO:0000256" key="3">
    <source>
        <dbReference type="ARBA" id="ARBA00022448"/>
    </source>
</evidence>
<evidence type="ECO:0000256" key="10">
    <source>
        <dbReference type="SAM" id="Phobius"/>
    </source>
</evidence>
<keyword evidence="8" id="KW-0046">Antibiotic resistance</keyword>
<dbReference type="PANTHER" id="PTHR30561">
    <property type="entry name" value="SMR FAMILY PROTON-DEPENDENT DRUG EFFLUX TRANSPORTER SUGE"/>
    <property type="match status" value="1"/>
</dbReference>
<organism evidence="11 12">
    <name type="scientific">Gordonia hydrophobica</name>
    <dbReference type="NCBI Taxonomy" id="40516"/>
    <lineage>
        <taxon>Bacteria</taxon>
        <taxon>Bacillati</taxon>
        <taxon>Actinomycetota</taxon>
        <taxon>Actinomycetes</taxon>
        <taxon>Mycobacteriales</taxon>
        <taxon>Gordoniaceae</taxon>
        <taxon>Gordonia</taxon>
    </lineage>
</organism>
<gene>
    <name evidence="11" type="ORF">RVF87_16650</name>
</gene>
<evidence type="ECO:0000256" key="4">
    <source>
        <dbReference type="ARBA" id="ARBA00022475"/>
    </source>
</evidence>
<evidence type="ECO:0000256" key="8">
    <source>
        <dbReference type="ARBA" id="ARBA00023251"/>
    </source>
</evidence>
<evidence type="ECO:0000256" key="9">
    <source>
        <dbReference type="RuleBase" id="RU003942"/>
    </source>
</evidence>
<proteinExistence type="inferred from homology"/>
<dbReference type="EMBL" id="CP136137">
    <property type="protein sequence ID" value="WYY06672.1"/>
    <property type="molecule type" value="Genomic_DNA"/>
</dbReference>
<dbReference type="Gene3D" id="1.10.3730.20">
    <property type="match status" value="1"/>
</dbReference>
<evidence type="ECO:0000256" key="7">
    <source>
        <dbReference type="ARBA" id="ARBA00023136"/>
    </source>
</evidence>
<sequence>MRKWLLLSGAIIAEVTATMLLRASIEHPVWTVGVVIGYVAAFALLGLTLRHGVAIGVAYGIWGAAGVALTAVFGAVLFDEVLSARAIVGVGVIVVGVLVVETSARPVSPDETVEVGR</sequence>
<evidence type="ECO:0000313" key="12">
    <source>
        <dbReference type="Proteomes" id="UP001479933"/>
    </source>
</evidence>
<feature type="transmembrane region" description="Helical" evidence="10">
    <location>
        <begin position="82"/>
        <end position="100"/>
    </location>
</feature>
<dbReference type="RefSeq" id="WP_066172331.1">
    <property type="nucleotide sequence ID" value="NZ_CP136137.1"/>
</dbReference>
<dbReference type="PANTHER" id="PTHR30561:SF1">
    <property type="entry name" value="MULTIDRUG TRANSPORTER EMRE"/>
    <property type="match status" value="1"/>
</dbReference>
<comment type="subcellular location">
    <subcellularLocation>
        <location evidence="1 9">Cell membrane</location>
        <topology evidence="1 9">Multi-pass membrane protein</topology>
    </subcellularLocation>
</comment>
<dbReference type="InterPro" id="IPR045324">
    <property type="entry name" value="Small_multidrug_res"/>
</dbReference>
<comment type="similarity">
    <text evidence="2">Belongs to the drug/metabolite transporter (DMT) superfamily. Small multidrug resistance (SMR) (TC 2.A.7.1) family. Mmr subfamily.</text>
</comment>
<name>A0ABZ2TZA2_9ACTN</name>
<evidence type="ECO:0000256" key="5">
    <source>
        <dbReference type="ARBA" id="ARBA00022692"/>
    </source>
</evidence>
<evidence type="ECO:0000313" key="11">
    <source>
        <dbReference type="EMBL" id="WYY06672.1"/>
    </source>
</evidence>
<evidence type="ECO:0000256" key="6">
    <source>
        <dbReference type="ARBA" id="ARBA00022989"/>
    </source>
</evidence>
<keyword evidence="12" id="KW-1185">Reference proteome</keyword>
<dbReference type="InterPro" id="IPR037185">
    <property type="entry name" value="EmrE-like"/>
</dbReference>
<evidence type="ECO:0000256" key="1">
    <source>
        <dbReference type="ARBA" id="ARBA00004651"/>
    </source>
</evidence>
<protein>
    <submittedName>
        <fullName evidence="11">SMR family transporter</fullName>
    </submittedName>
</protein>
<keyword evidence="5 9" id="KW-0812">Transmembrane</keyword>